<reference evidence="2" key="1">
    <citation type="submission" date="2015-04" db="UniProtKB">
        <authorList>
            <consortium name="EnsemblPlants"/>
        </authorList>
    </citation>
    <scope>IDENTIFICATION</scope>
</reference>
<accession>A0A0E0KSR1</accession>
<protein>
    <submittedName>
        <fullName evidence="2">Uncharacterized protein</fullName>
    </submittedName>
</protein>
<dbReference type="HOGENOM" id="CLU_2780272_0_0_1"/>
<dbReference type="Gramene" id="OPUNC04G16200.1">
    <property type="protein sequence ID" value="OPUNC04G16200.1"/>
    <property type="gene ID" value="OPUNC04G16200"/>
</dbReference>
<dbReference type="EnsemblPlants" id="OPUNC04G16200.1">
    <property type="protein sequence ID" value="OPUNC04G16200.1"/>
    <property type="gene ID" value="OPUNC04G16200"/>
</dbReference>
<evidence type="ECO:0000313" key="3">
    <source>
        <dbReference type="Proteomes" id="UP000026962"/>
    </source>
</evidence>
<sequence length="69" mass="7696">MVLLMGQTFGPAYLCSLATPEPTDCLTGSRPSRSRGRGRRIHNWNLDWKQATADRGGQGHEPAREMQRA</sequence>
<feature type="region of interest" description="Disordered" evidence="1">
    <location>
        <begin position="23"/>
        <end position="69"/>
    </location>
</feature>
<dbReference type="AlphaFoldDB" id="A0A0E0KSR1"/>
<dbReference type="Proteomes" id="UP000026962">
    <property type="component" value="Chromosome 4"/>
</dbReference>
<reference evidence="2" key="2">
    <citation type="submission" date="2018-05" db="EMBL/GenBank/DDBJ databases">
        <title>OpunRS2 (Oryza punctata Reference Sequence Version 2).</title>
        <authorList>
            <person name="Zhang J."/>
            <person name="Kudrna D."/>
            <person name="Lee S."/>
            <person name="Talag J."/>
            <person name="Welchert J."/>
            <person name="Wing R.A."/>
        </authorList>
    </citation>
    <scope>NUCLEOTIDE SEQUENCE [LARGE SCALE GENOMIC DNA]</scope>
</reference>
<proteinExistence type="predicted"/>
<evidence type="ECO:0000313" key="2">
    <source>
        <dbReference type="EnsemblPlants" id="OPUNC04G16200.1"/>
    </source>
</evidence>
<evidence type="ECO:0000256" key="1">
    <source>
        <dbReference type="SAM" id="MobiDB-lite"/>
    </source>
</evidence>
<feature type="compositionally biased region" description="Basic and acidic residues" evidence="1">
    <location>
        <begin position="57"/>
        <end position="69"/>
    </location>
</feature>
<organism evidence="2">
    <name type="scientific">Oryza punctata</name>
    <name type="common">Red rice</name>
    <dbReference type="NCBI Taxonomy" id="4537"/>
    <lineage>
        <taxon>Eukaryota</taxon>
        <taxon>Viridiplantae</taxon>
        <taxon>Streptophyta</taxon>
        <taxon>Embryophyta</taxon>
        <taxon>Tracheophyta</taxon>
        <taxon>Spermatophyta</taxon>
        <taxon>Magnoliopsida</taxon>
        <taxon>Liliopsida</taxon>
        <taxon>Poales</taxon>
        <taxon>Poaceae</taxon>
        <taxon>BOP clade</taxon>
        <taxon>Oryzoideae</taxon>
        <taxon>Oryzeae</taxon>
        <taxon>Oryzinae</taxon>
        <taxon>Oryza</taxon>
    </lineage>
</organism>
<feature type="compositionally biased region" description="Basic residues" evidence="1">
    <location>
        <begin position="32"/>
        <end position="42"/>
    </location>
</feature>
<keyword evidence="3" id="KW-1185">Reference proteome</keyword>
<name>A0A0E0KSR1_ORYPU</name>